<dbReference type="NCBIfam" id="NF002995">
    <property type="entry name" value="PRK03759.1"/>
    <property type="match status" value="1"/>
</dbReference>
<evidence type="ECO:0000256" key="4">
    <source>
        <dbReference type="ARBA" id="ARBA00022490"/>
    </source>
</evidence>
<feature type="binding site" evidence="10">
    <location>
        <position position="25"/>
    </location>
    <ligand>
        <name>Mn(2+)</name>
        <dbReference type="ChEBI" id="CHEBI:29035"/>
    </ligand>
</feature>
<evidence type="ECO:0000313" key="14">
    <source>
        <dbReference type="Proteomes" id="UP000254512"/>
    </source>
</evidence>
<comment type="similarity">
    <text evidence="2 10">Belongs to the IPP isomerase type 1 family.</text>
</comment>
<name>A0A377HJ44_GRIHO</name>
<comment type="cofactor">
    <cofactor evidence="10">
        <name>Mn(2+)</name>
        <dbReference type="ChEBI" id="CHEBI:29035"/>
    </cofactor>
    <text evidence="10">Binds 1 Mn(2+) ion per subunit.</text>
</comment>
<feature type="binding site" evidence="10">
    <location>
        <position position="118"/>
    </location>
    <ligand>
        <name>Mn(2+)</name>
        <dbReference type="ChEBI" id="CHEBI:29035"/>
    </ligand>
</feature>
<evidence type="ECO:0000256" key="3">
    <source>
        <dbReference type="ARBA" id="ARBA00012057"/>
    </source>
</evidence>
<comment type="catalytic activity">
    <reaction evidence="10">
        <text>isopentenyl diphosphate = dimethylallyl diphosphate</text>
        <dbReference type="Rhea" id="RHEA:23284"/>
        <dbReference type="ChEBI" id="CHEBI:57623"/>
        <dbReference type="ChEBI" id="CHEBI:128769"/>
        <dbReference type="EC" id="5.3.3.2"/>
    </reaction>
</comment>
<evidence type="ECO:0000256" key="6">
    <source>
        <dbReference type="ARBA" id="ARBA00022842"/>
    </source>
</evidence>
<evidence type="ECO:0000256" key="1">
    <source>
        <dbReference type="ARBA" id="ARBA00004826"/>
    </source>
</evidence>
<feature type="binding site" evidence="10">
    <location>
        <position position="116"/>
    </location>
    <ligand>
        <name>Mn(2+)</name>
        <dbReference type="ChEBI" id="CHEBI:29035"/>
    </ligand>
</feature>
<dbReference type="CDD" id="cd02885">
    <property type="entry name" value="NUDIX_IPP_Isomerase"/>
    <property type="match status" value="1"/>
</dbReference>
<evidence type="ECO:0000256" key="8">
    <source>
        <dbReference type="ARBA" id="ARBA00023229"/>
    </source>
</evidence>
<feature type="active site" evidence="10 11">
    <location>
        <position position="118"/>
    </location>
</feature>
<keyword evidence="5 10" id="KW-0479">Metal-binding</keyword>
<keyword evidence="4 10" id="KW-0963">Cytoplasm</keyword>
<evidence type="ECO:0000256" key="9">
    <source>
        <dbReference type="ARBA" id="ARBA00023235"/>
    </source>
</evidence>
<gene>
    <name evidence="10 13" type="primary">idi</name>
    <name evidence="13" type="ORF">NCTC11645_00525</name>
</gene>
<comment type="function">
    <text evidence="10">Catalyzes the 1,3-allylic rearrangement of the homoallylic substrate isopentenyl (IPP) to its highly electrophilic allylic isomer, dimethylallyl diphosphate (DMAPP).</text>
</comment>
<dbReference type="GeneID" id="58896654"/>
<dbReference type="Pfam" id="PF00293">
    <property type="entry name" value="NUDIX"/>
    <property type="match status" value="1"/>
</dbReference>
<dbReference type="GO" id="GO:0004452">
    <property type="term" value="F:isopentenyl-diphosphate delta-isomerase activity"/>
    <property type="evidence" value="ECO:0007669"/>
    <property type="project" value="UniProtKB-UniRule"/>
</dbReference>
<feature type="binding site" evidence="10">
    <location>
        <position position="89"/>
    </location>
    <ligand>
        <name>Mg(2+)</name>
        <dbReference type="ChEBI" id="CHEBI:18420"/>
    </ligand>
</feature>
<dbReference type="EMBL" id="UGHD01000002">
    <property type="protein sequence ID" value="STO56209.1"/>
    <property type="molecule type" value="Genomic_DNA"/>
</dbReference>
<keyword evidence="6 10" id="KW-0460">Magnesium</keyword>
<organism evidence="13 14">
    <name type="scientific">Grimontia hollisae</name>
    <name type="common">Vibrio hollisae</name>
    <dbReference type="NCBI Taxonomy" id="673"/>
    <lineage>
        <taxon>Bacteria</taxon>
        <taxon>Pseudomonadati</taxon>
        <taxon>Pseudomonadota</taxon>
        <taxon>Gammaproteobacteria</taxon>
        <taxon>Vibrionales</taxon>
        <taxon>Vibrionaceae</taxon>
        <taxon>Grimontia</taxon>
    </lineage>
</organism>
<evidence type="ECO:0000256" key="5">
    <source>
        <dbReference type="ARBA" id="ARBA00022723"/>
    </source>
</evidence>
<dbReference type="SUPFAM" id="SSF55811">
    <property type="entry name" value="Nudix"/>
    <property type="match status" value="1"/>
</dbReference>
<evidence type="ECO:0000256" key="2">
    <source>
        <dbReference type="ARBA" id="ARBA00007579"/>
    </source>
</evidence>
<dbReference type="PANTHER" id="PTHR10885">
    <property type="entry name" value="ISOPENTENYL-DIPHOSPHATE DELTA-ISOMERASE"/>
    <property type="match status" value="1"/>
</dbReference>
<dbReference type="InterPro" id="IPR056375">
    <property type="entry name" value="Idi_bact"/>
</dbReference>
<dbReference type="GO" id="GO:0046872">
    <property type="term" value="F:metal ion binding"/>
    <property type="evidence" value="ECO:0007669"/>
    <property type="project" value="UniProtKB-KW"/>
</dbReference>
<evidence type="ECO:0000256" key="11">
    <source>
        <dbReference type="PIRSR" id="PIRSR018427-1"/>
    </source>
</evidence>
<sequence>MLRDQVVLVTESGEPTGLAEKLAAHQQGLLHLAFSVMIYRETPAGREYLLQQRALGKYHSGGLWTNTCCSHPMQGEPVDVAARRRLNEELGIVAPLDLALGDRFRYRAELDNGLTEHELDQIMVSCVDDVDVVPDPEEVMDWRWWTEREISEALQEKPEQFTAWFRQVLDRVSLQLAA</sequence>
<dbReference type="RefSeq" id="WP_005503984.1">
    <property type="nucleotide sequence ID" value="NZ_CABMOB010000001.1"/>
</dbReference>
<dbReference type="PIRSF" id="PIRSF018427">
    <property type="entry name" value="Isopntndiph_ism"/>
    <property type="match status" value="1"/>
</dbReference>
<evidence type="ECO:0000256" key="7">
    <source>
        <dbReference type="ARBA" id="ARBA00023211"/>
    </source>
</evidence>
<keyword evidence="9 10" id="KW-0413">Isomerase</keyword>
<dbReference type="KEGG" id="gho:AL542_12020"/>
<protein>
    <recommendedName>
        <fullName evidence="3 10">Isopentenyl-diphosphate Delta-isomerase</fullName>
        <shortName evidence="10">IPP isomerase</shortName>
        <ecNumber evidence="3 10">5.3.3.2</ecNumber>
    </recommendedName>
    <alternativeName>
        <fullName evidence="10">IPP:DMAPP isomerase</fullName>
    </alternativeName>
    <alternativeName>
        <fullName evidence="10">Isopentenyl pyrophosphate isomerase</fullName>
    </alternativeName>
</protein>
<dbReference type="HAMAP" id="MF_00202">
    <property type="entry name" value="Idi"/>
    <property type="match status" value="1"/>
</dbReference>
<evidence type="ECO:0000256" key="10">
    <source>
        <dbReference type="HAMAP-Rule" id="MF_00202"/>
    </source>
</evidence>
<dbReference type="GO" id="GO:0005737">
    <property type="term" value="C:cytoplasm"/>
    <property type="evidence" value="ECO:0007669"/>
    <property type="project" value="UniProtKB-SubCell"/>
</dbReference>
<proteinExistence type="inferred from homology"/>
<keyword evidence="8 10" id="KW-0414">Isoprene biosynthesis</keyword>
<feature type="domain" description="Nudix hydrolase" evidence="12">
    <location>
        <begin position="29"/>
        <end position="167"/>
    </location>
</feature>
<dbReference type="InterPro" id="IPR000086">
    <property type="entry name" value="NUDIX_hydrolase_dom"/>
</dbReference>
<dbReference type="Gene3D" id="3.90.79.10">
    <property type="entry name" value="Nucleoside Triphosphate Pyrophosphohydrolase"/>
    <property type="match status" value="1"/>
</dbReference>
<reference evidence="13 14" key="1">
    <citation type="submission" date="2018-06" db="EMBL/GenBank/DDBJ databases">
        <authorList>
            <consortium name="Pathogen Informatics"/>
            <person name="Doyle S."/>
        </authorList>
    </citation>
    <scope>NUCLEOTIDE SEQUENCE [LARGE SCALE GENOMIC DNA]</scope>
    <source>
        <strain evidence="13 14">NCTC11645</strain>
    </source>
</reference>
<feature type="active site" evidence="10 11">
    <location>
        <position position="69"/>
    </location>
</feature>
<feature type="binding site" evidence="10">
    <location>
        <position position="71"/>
    </location>
    <ligand>
        <name>Mn(2+)</name>
        <dbReference type="ChEBI" id="CHEBI:29035"/>
    </ligand>
</feature>
<dbReference type="UniPathway" id="UPA00059">
    <property type="reaction ID" value="UER00104"/>
</dbReference>
<dbReference type="InterPro" id="IPR011876">
    <property type="entry name" value="IsopentenylPP_isomerase_typ1"/>
</dbReference>
<dbReference type="GO" id="GO:0050992">
    <property type="term" value="P:dimethylallyl diphosphate biosynthetic process"/>
    <property type="evidence" value="ECO:0007669"/>
    <property type="project" value="UniProtKB-UniRule"/>
</dbReference>
<dbReference type="STRING" id="673.AL542_12020"/>
<dbReference type="GO" id="GO:0009240">
    <property type="term" value="P:isopentenyl diphosphate biosynthetic process"/>
    <property type="evidence" value="ECO:0007669"/>
    <property type="project" value="TreeGrafter"/>
</dbReference>
<accession>A0A377HJ44</accession>
<comment type="cofactor">
    <cofactor evidence="10">
        <name>Mg(2+)</name>
        <dbReference type="ChEBI" id="CHEBI:18420"/>
    </cofactor>
    <text evidence="10">Binds 1 Mg(2+) ion per subunit. The magnesium ion binds only when substrate is bound.</text>
</comment>
<dbReference type="EC" id="5.3.3.2" evidence="3 10"/>
<feature type="binding site" evidence="10">
    <location>
        <position position="31"/>
    </location>
    <ligand>
        <name>Mn(2+)</name>
        <dbReference type="ChEBI" id="CHEBI:29035"/>
    </ligand>
</feature>
<dbReference type="InterPro" id="IPR015797">
    <property type="entry name" value="NUDIX_hydrolase-like_dom_sf"/>
</dbReference>
<comment type="subcellular location">
    <subcellularLocation>
        <location evidence="10">Cytoplasm</location>
    </subcellularLocation>
</comment>
<comment type="pathway">
    <text evidence="1 10">Isoprenoid biosynthesis; dimethylallyl diphosphate biosynthesis; dimethylallyl diphosphate from isopentenyl diphosphate: step 1/1.</text>
</comment>
<evidence type="ECO:0000259" key="12">
    <source>
        <dbReference type="PROSITE" id="PS51462"/>
    </source>
</evidence>
<dbReference type="PROSITE" id="PS51462">
    <property type="entry name" value="NUDIX"/>
    <property type="match status" value="1"/>
</dbReference>
<evidence type="ECO:0000313" key="13">
    <source>
        <dbReference type="EMBL" id="STO56209.1"/>
    </source>
</evidence>
<dbReference type="Proteomes" id="UP000254512">
    <property type="component" value="Unassembled WGS sequence"/>
</dbReference>
<keyword evidence="7 10" id="KW-0464">Manganese</keyword>
<dbReference type="NCBIfam" id="TIGR02150">
    <property type="entry name" value="IPP_isom_1"/>
    <property type="match status" value="1"/>
</dbReference>
<dbReference type="PANTHER" id="PTHR10885:SF0">
    <property type="entry name" value="ISOPENTENYL-DIPHOSPHATE DELTA-ISOMERASE"/>
    <property type="match status" value="1"/>
</dbReference>
<dbReference type="AlphaFoldDB" id="A0A377HJ44"/>